<dbReference type="RefSeq" id="WP_013406454.1">
    <property type="nucleotide sequence ID" value="NC_014654.1"/>
</dbReference>
<dbReference type="GO" id="GO:0005524">
    <property type="term" value="F:ATP binding"/>
    <property type="evidence" value="ECO:0007669"/>
    <property type="project" value="UniProtKB-UniRule"/>
</dbReference>
<keyword evidence="3 8" id="KW-0436">Ligase</keyword>
<evidence type="ECO:0000256" key="7">
    <source>
        <dbReference type="ARBA" id="ARBA00048539"/>
    </source>
</evidence>
<dbReference type="InterPro" id="IPR011063">
    <property type="entry name" value="TilS/TtcA_N"/>
</dbReference>
<evidence type="ECO:0000256" key="6">
    <source>
        <dbReference type="ARBA" id="ARBA00022840"/>
    </source>
</evidence>
<evidence type="ECO:0000256" key="4">
    <source>
        <dbReference type="ARBA" id="ARBA00022694"/>
    </source>
</evidence>
<feature type="binding site" evidence="8">
    <location>
        <begin position="28"/>
        <end position="33"/>
    </location>
    <ligand>
        <name>ATP</name>
        <dbReference type="ChEBI" id="CHEBI:30616"/>
    </ligand>
</feature>
<accession>E4RJG5</accession>
<dbReference type="InterPro" id="IPR014729">
    <property type="entry name" value="Rossmann-like_a/b/a_fold"/>
</dbReference>
<dbReference type="SUPFAM" id="SSF82829">
    <property type="entry name" value="MesJ substrate recognition domain-like"/>
    <property type="match status" value="1"/>
</dbReference>
<evidence type="ECO:0000256" key="2">
    <source>
        <dbReference type="ARBA" id="ARBA00022490"/>
    </source>
</evidence>
<evidence type="ECO:0000313" key="12">
    <source>
        <dbReference type="Proteomes" id="UP000007434"/>
    </source>
</evidence>
<name>E4RJG5_HALHG</name>
<comment type="subcellular location">
    <subcellularLocation>
        <location evidence="1 8">Cytoplasm</location>
    </subcellularLocation>
</comment>
<dbReference type="Gene3D" id="3.30.465.60">
    <property type="match status" value="1"/>
</dbReference>
<dbReference type="NCBIfam" id="TIGR02433">
    <property type="entry name" value="lysidine_TilS_C"/>
    <property type="match status" value="1"/>
</dbReference>
<dbReference type="GO" id="GO:0005737">
    <property type="term" value="C:cytoplasm"/>
    <property type="evidence" value="ECO:0007669"/>
    <property type="project" value="UniProtKB-SubCell"/>
</dbReference>
<keyword evidence="4 8" id="KW-0819">tRNA processing</keyword>
<dbReference type="NCBIfam" id="TIGR02432">
    <property type="entry name" value="lysidine_TilS_N"/>
    <property type="match status" value="1"/>
</dbReference>
<protein>
    <recommendedName>
        <fullName evidence="8">tRNA(Ile)-lysidine synthase</fullName>
        <ecNumber evidence="8">6.3.4.19</ecNumber>
    </recommendedName>
    <alternativeName>
        <fullName evidence="8">tRNA(Ile)-2-lysyl-cytidine synthase</fullName>
    </alternativeName>
    <alternativeName>
        <fullName evidence="8">tRNA(Ile)-lysidine synthetase</fullName>
    </alternativeName>
</protein>
<dbReference type="SUPFAM" id="SSF56037">
    <property type="entry name" value="PheT/TilS domain"/>
    <property type="match status" value="1"/>
</dbReference>
<evidence type="ECO:0000256" key="8">
    <source>
        <dbReference type="HAMAP-Rule" id="MF_01161"/>
    </source>
</evidence>
<sequence>MNFEVNFKKNIEENNLLSKGDKILLAVSGGPDSLTMLQLFFEFKDYFAVDIALIHLDHQFRKESGQELDFVEEKAKDLNINFYTKKVNLPEIIKNENISAEAAARRERFNFFKEIYLKNDFDLLALAHHKDDQAETVLLNLFRGSGLRGLSGIEKKININGVQVIHPLLDFSKKEIIKYCQEKKLNPRYDSSNKENIYSRNIIRNKIIPIIEAEINPAVKEVIARNAKLIAEEENFLNKISFQKYNNCLISSENDKLILELKKFNNYDKVIRRRILRIAYQKLKDDLEDLYLEHILEIEKLLNNLTTGRGIDLPASIRVEISYENLIFFKKDVVEAGKIDNKKLLEINKNNKYSSNYFIEIFIENKNKINFNSDPKVAMLDYEKVELPLYLRSRRKGDSFIPLGMQGKKKVKDILIDQKVPKYKRDKIPLIVDRNDNIVWLTEFRIADNFKVTSKTEKVLVLKLKNNLKGDN</sequence>
<keyword evidence="5 8" id="KW-0547">Nucleotide-binding</keyword>
<dbReference type="EC" id="6.3.4.19" evidence="8"/>
<dbReference type="Pfam" id="PF11734">
    <property type="entry name" value="TilS_C"/>
    <property type="match status" value="1"/>
</dbReference>
<dbReference type="PANTHER" id="PTHR43033">
    <property type="entry name" value="TRNA(ILE)-LYSIDINE SYNTHASE-RELATED"/>
    <property type="match status" value="1"/>
</dbReference>
<feature type="domain" description="Lysidine-tRNA(Ile) synthetase C-terminal" evidence="10">
    <location>
        <begin position="389"/>
        <end position="462"/>
    </location>
</feature>
<dbReference type="SMART" id="SM00977">
    <property type="entry name" value="TilS_C"/>
    <property type="match status" value="1"/>
</dbReference>
<dbReference type="GO" id="GO:0006400">
    <property type="term" value="P:tRNA modification"/>
    <property type="evidence" value="ECO:0007669"/>
    <property type="project" value="UniProtKB-UniRule"/>
</dbReference>
<dbReference type="Gene3D" id="3.40.50.620">
    <property type="entry name" value="HUPs"/>
    <property type="match status" value="1"/>
</dbReference>
<keyword evidence="9" id="KW-0175">Coiled coil</keyword>
<dbReference type="Pfam" id="PF01171">
    <property type="entry name" value="ATP_bind_3"/>
    <property type="match status" value="1"/>
</dbReference>
<dbReference type="Proteomes" id="UP000007434">
    <property type="component" value="Chromosome"/>
</dbReference>
<evidence type="ECO:0000259" key="10">
    <source>
        <dbReference type="SMART" id="SM00977"/>
    </source>
</evidence>
<keyword evidence="12" id="KW-1185">Reference proteome</keyword>
<dbReference type="HOGENOM" id="CLU_018869_0_2_9"/>
<dbReference type="GO" id="GO:0032267">
    <property type="term" value="F:tRNA(Ile)-lysidine synthase activity"/>
    <property type="evidence" value="ECO:0007669"/>
    <property type="project" value="UniProtKB-EC"/>
</dbReference>
<organism evidence="11 12">
    <name type="scientific">Halanaerobium hydrogeniformans</name>
    <name type="common">Halanaerobium sp. (strain sapolanicus)</name>
    <dbReference type="NCBI Taxonomy" id="656519"/>
    <lineage>
        <taxon>Bacteria</taxon>
        <taxon>Bacillati</taxon>
        <taxon>Bacillota</taxon>
        <taxon>Clostridia</taxon>
        <taxon>Halanaerobiales</taxon>
        <taxon>Halanaerobiaceae</taxon>
        <taxon>Halanaerobium</taxon>
    </lineage>
</organism>
<dbReference type="InterPro" id="IPR012796">
    <property type="entry name" value="Lysidine-tRNA-synth_C"/>
</dbReference>
<evidence type="ECO:0000256" key="9">
    <source>
        <dbReference type="SAM" id="Coils"/>
    </source>
</evidence>
<dbReference type="KEGG" id="has:Halsa_1968"/>
<proteinExistence type="inferred from homology"/>
<feature type="coiled-coil region" evidence="9">
    <location>
        <begin position="273"/>
        <end position="304"/>
    </location>
</feature>
<comment type="function">
    <text evidence="8">Ligates lysine onto the cytidine present at position 34 of the AUA codon-specific tRNA(Ile) that contains the anticodon CAU, in an ATP-dependent manner. Cytidine is converted to lysidine, thus changing the amino acid specificity of the tRNA from methionine to isoleucine.</text>
</comment>
<dbReference type="EMBL" id="CP002304">
    <property type="protein sequence ID" value="ADQ15385.1"/>
    <property type="molecule type" value="Genomic_DNA"/>
</dbReference>
<reference evidence="11 12" key="2">
    <citation type="journal article" date="2011" name="J. Bacteriol.">
        <title>Complete Genome Sequence of the Haloalkaliphilic, Hydrogen Producing Halanaerobium hydrogenoformans.</title>
        <authorList>
            <person name="Brown S.D."/>
            <person name="Begemann M.B."/>
            <person name="Mormile M.R."/>
            <person name="Wall J.D."/>
            <person name="Han C.S."/>
            <person name="Goodwin L.A."/>
            <person name="Pitluck S."/>
            <person name="Land M.L."/>
            <person name="Hauser L.J."/>
            <person name="Elias D.A."/>
        </authorList>
    </citation>
    <scope>NUCLEOTIDE SEQUENCE [LARGE SCALE GENOMIC DNA]</scope>
    <source>
        <strain evidence="12">sapolanicus</strain>
    </source>
</reference>
<dbReference type="InterPro" id="IPR012094">
    <property type="entry name" value="tRNA_Ile_lys_synt"/>
</dbReference>
<dbReference type="AlphaFoldDB" id="E4RJG5"/>
<comment type="domain">
    <text evidence="8">The N-terminal region contains the highly conserved SGGXDS motif, predicted to be a P-loop motif involved in ATP binding.</text>
</comment>
<comment type="catalytic activity">
    <reaction evidence="7 8">
        <text>cytidine(34) in tRNA(Ile2) + L-lysine + ATP = lysidine(34) in tRNA(Ile2) + AMP + diphosphate + H(+)</text>
        <dbReference type="Rhea" id="RHEA:43744"/>
        <dbReference type="Rhea" id="RHEA-COMP:10625"/>
        <dbReference type="Rhea" id="RHEA-COMP:10670"/>
        <dbReference type="ChEBI" id="CHEBI:15378"/>
        <dbReference type="ChEBI" id="CHEBI:30616"/>
        <dbReference type="ChEBI" id="CHEBI:32551"/>
        <dbReference type="ChEBI" id="CHEBI:33019"/>
        <dbReference type="ChEBI" id="CHEBI:82748"/>
        <dbReference type="ChEBI" id="CHEBI:83665"/>
        <dbReference type="ChEBI" id="CHEBI:456215"/>
        <dbReference type="EC" id="6.3.4.19"/>
    </reaction>
</comment>
<evidence type="ECO:0000256" key="1">
    <source>
        <dbReference type="ARBA" id="ARBA00004496"/>
    </source>
</evidence>
<evidence type="ECO:0000313" key="11">
    <source>
        <dbReference type="EMBL" id="ADQ15385.1"/>
    </source>
</evidence>
<dbReference type="SUPFAM" id="SSF52402">
    <property type="entry name" value="Adenine nucleotide alpha hydrolases-like"/>
    <property type="match status" value="1"/>
</dbReference>
<evidence type="ECO:0000256" key="3">
    <source>
        <dbReference type="ARBA" id="ARBA00022598"/>
    </source>
</evidence>
<dbReference type="HAMAP" id="MF_01161">
    <property type="entry name" value="tRNA_Ile_lys_synt"/>
    <property type="match status" value="1"/>
</dbReference>
<evidence type="ECO:0000256" key="5">
    <source>
        <dbReference type="ARBA" id="ARBA00022741"/>
    </source>
</evidence>
<dbReference type="PANTHER" id="PTHR43033:SF1">
    <property type="entry name" value="TRNA(ILE)-LYSIDINE SYNTHASE-RELATED"/>
    <property type="match status" value="1"/>
</dbReference>
<dbReference type="eggNOG" id="COG0037">
    <property type="taxonomic scope" value="Bacteria"/>
</dbReference>
<dbReference type="InterPro" id="IPR012795">
    <property type="entry name" value="tRNA_Ile_lys_synt_N"/>
</dbReference>
<keyword evidence="2 8" id="KW-0963">Cytoplasm</keyword>
<comment type="similarity">
    <text evidence="8">Belongs to the tRNA(Ile)-lysidine synthase family.</text>
</comment>
<dbReference type="STRING" id="656519.Halsa_1968"/>
<keyword evidence="6 8" id="KW-0067">ATP-binding</keyword>
<dbReference type="CDD" id="cd01992">
    <property type="entry name" value="TilS_N"/>
    <property type="match status" value="1"/>
</dbReference>
<gene>
    <name evidence="8" type="primary">tilS</name>
    <name evidence="11" type="ordered locus">Halsa_1968</name>
</gene>
<reference evidence="11 12" key="1">
    <citation type="submission" date="2010-11" db="EMBL/GenBank/DDBJ databases">
        <title>Complete sequence of Halanaerobium sp. sapolanicus.</title>
        <authorList>
            <consortium name="US DOE Joint Genome Institute"/>
            <person name="Lucas S."/>
            <person name="Copeland A."/>
            <person name="Lapidus A."/>
            <person name="Cheng J.-F."/>
            <person name="Bruce D."/>
            <person name="Goodwin L."/>
            <person name="Pitluck S."/>
            <person name="Davenport K."/>
            <person name="Detter J.C."/>
            <person name="Han C."/>
            <person name="Tapia R."/>
            <person name="Land M."/>
            <person name="Hauser L."/>
            <person name="Jeffries C."/>
            <person name="Kyrpides N."/>
            <person name="Ivanova N."/>
            <person name="Mikhailova N."/>
            <person name="Begemann M.B."/>
            <person name="Mormile M.R."/>
            <person name="Wall J.D."/>
            <person name="Elias D.A."/>
            <person name="Woyke T."/>
        </authorList>
    </citation>
    <scope>NUCLEOTIDE SEQUENCE [LARGE SCALE GENOMIC DNA]</scope>
    <source>
        <strain evidence="12">sapolanicus</strain>
    </source>
</reference>